<feature type="disulfide bond" evidence="8">
    <location>
        <begin position="191"/>
        <end position="206"/>
    </location>
</feature>
<dbReference type="Pfam" id="PF00057">
    <property type="entry name" value="Ldl_recept_a"/>
    <property type="match status" value="1"/>
</dbReference>
<reference evidence="15 16" key="2">
    <citation type="submission" date="2023-11" db="UniProtKB">
        <authorList>
            <consortium name="WormBaseParasite"/>
        </authorList>
    </citation>
    <scope>IDENTIFICATION</scope>
</reference>
<dbReference type="WBParaSite" id="TREG1_140390.3">
    <property type="protein sequence ID" value="TREG1_140390.3"/>
    <property type="gene ID" value="TREG1_140390"/>
</dbReference>
<reference evidence="14" key="1">
    <citation type="submission" date="2022-06" db="EMBL/GenBank/DDBJ databases">
        <authorList>
            <person name="Berger JAMES D."/>
            <person name="Berger JAMES D."/>
        </authorList>
    </citation>
    <scope>NUCLEOTIDE SEQUENCE [LARGE SCALE GENOMIC DNA]</scope>
</reference>
<evidence type="ECO:0000256" key="8">
    <source>
        <dbReference type="PROSITE-ProRule" id="PRU00124"/>
    </source>
</evidence>
<dbReference type="WBParaSite" id="TREG1_140390.6">
    <property type="protein sequence ID" value="TREG1_140390.6"/>
    <property type="gene ID" value="TREG1_140390"/>
</dbReference>
<evidence type="ECO:0000256" key="4">
    <source>
        <dbReference type="ARBA" id="ARBA00022989"/>
    </source>
</evidence>
<keyword evidence="4 10" id="KW-1133">Transmembrane helix</keyword>
<dbReference type="PANTHER" id="PTHR46876:SF1">
    <property type="entry name" value="LOW-DENSITY LIPOPROTEIN RECEPTOR-RELATED PROTEIN 11"/>
    <property type="match status" value="1"/>
</dbReference>
<feature type="compositionally biased region" description="Low complexity" evidence="9">
    <location>
        <begin position="378"/>
        <end position="388"/>
    </location>
</feature>
<dbReference type="WBParaSite" id="TREG1_140390.7">
    <property type="protein sequence ID" value="TREG1_140390.7"/>
    <property type="gene ID" value="TREG1_140390"/>
</dbReference>
<accession>A0AA85J8E3</accession>
<dbReference type="CDD" id="cd00112">
    <property type="entry name" value="LDLa"/>
    <property type="match status" value="1"/>
</dbReference>
<feature type="compositionally biased region" description="Low complexity" evidence="9">
    <location>
        <begin position="311"/>
        <end position="331"/>
    </location>
</feature>
<comment type="caution">
    <text evidence="8">Lacks conserved residue(s) required for the propagation of feature annotation.</text>
</comment>
<dbReference type="WBParaSite" id="TREG1_140390.4">
    <property type="protein sequence ID" value="TREG1_140390.4"/>
    <property type="gene ID" value="TREG1_140390"/>
</dbReference>
<sequence length="743" mass="84120">MGVSILLTIICQLVITFGPVLILSVDDNNSCGKSFQFKPNRVILTQKSISAGAKFIKKLRVSSFKECYFVCCNTNECSTAIFDSKVTQSCFLFDCRPPAQCFYSSHSNYDIIYLEETSVNQSLKKKVGLNQPCDSDNLCEDAKTVCSVGVCVCQSGWIAKKGSCVQSVCKSPELQFQCDDSSACVAIYDKCNGIVECPDGSDELSCPSRLDKRNETKASSSFSSTSSVSPVMSHNHKLSELDEITLSKSQLNESYQLPFERFHSLSQKLPSTTSSRRSTTVTAPSKTTTTTSPVYLDLNDFSDPSESILFPNQPNSHNTNTNNNNNNNDNHQPQHRHREQQLSRSNPIKFNQKPLFDVDERVSSSSPSFLYDVHNKNNDNSNNNNENNPEIYFSTNDNPWRYPKALFHDIPLTHRDDYSSPSQYSPRRHLPSPPSPSQPESRIFTTSRMKLYDDAVYKPRSYDPSSSSAAAAAASQFDYLQSHRNDLAFMPYHHQHHHTSNKFLHKTNHDEPSFYHHYNRLSHNQQQQQQQPEMMIDPSIFENMEFYSNKLSDTPDSLRKYSLFHEPKRIIHRSEFEDAGRRSNMQKKELDNEHEHSSTIANLQITTTDSSSQSIITAVKQSQSEGHTSALLLAFSLGLVCCFIGLLIVEWRRRQKLRLWSAKPYRSHLQPPPEQSIIFGGTTTAGGGRTKISMSKLKSYRKSKRSCLANEKMNKTSSNHCNSSNNNDNNMDEEKALFDDLVL</sequence>
<keyword evidence="3 11" id="KW-0732">Signal</keyword>
<feature type="region of interest" description="Disordered" evidence="9">
    <location>
        <begin position="369"/>
        <end position="392"/>
    </location>
</feature>
<evidence type="ECO:0000313" key="17">
    <source>
        <dbReference type="WBParaSite" id="TREG1_140390.4"/>
    </source>
</evidence>
<evidence type="ECO:0000256" key="11">
    <source>
        <dbReference type="SAM" id="SignalP"/>
    </source>
</evidence>
<feature type="domain" description="Apple" evidence="12">
    <location>
        <begin position="31"/>
        <end position="118"/>
    </location>
</feature>
<feature type="transmembrane region" description="Helical" evidence="10">
    <location>
        <begin position="630"/>
        <end position="649"/>
    </location>
</feature>
<keyword evidence="7" id="KW-0325">Glycoprotein</keyword>
<dbReference type="InterPro" id="IPR003609">
    <property type="entry name" value="Pan_app"/>
</dbReference>
<dbReference type="AlphaFoldDB" id="A0AA85J8E3"/>
<evidence type="ECO:0008006" key="18">
    <source>
        <dbReference type="Google" id="ProtNLM"/>
    </source>
</evidence>
<keyword evidence="2 10" id="KW-0812">Transmembrane</keyword>
<dbReference type="InterPro" id="IPR002172">
    <property type="entry name" value="LDrepeatLR_classA_rpt"/>
</dbReference>
<dbReference type="Proteomes" id="UP000050795">
    <property type="component" value="Unassembled WGS sequence"/>
</dbReference>
<dbReference type="InterPro" id="IPR006149">
    <property type="entry name" value="EB_dom"/>
</dbReference>
<evidence type="ECO:0000313" key="14">
    <source>
        <dbReference type="Proteomes" id="UP000050795"/>
    </source>
</evidence>
<dbReference type="InterPro" id="IPR023415">
    <property type="entry name" value="LDLR_class-A_CS"/>
</dbReference>
<dbReference type="PANTHER" id="PTHR46876">
    <property type="entry name" value="LOW-DENSITY LIPOPROTEIN RECEPTOR-RELATED PROTEIN 11"/>
    <property type="match status" value="1"/>
</dbReference>
<feature type="compositionally biased region" description="Low complexity" evidence="9">
    <location>
        <begin position="715"/>
        <end position="729"/>
    </location>
</feature>
<organism evidence="14 17">
    <name type="scientific">Trichobilharzia regenti</name>
    <name type="common">Nasal bird schistosome</name>
    <dbReference type="NCBI Taxonomy" id="157069"/>
    <lineage>
        <taxon>Eukaryota</taxon>
        <taxon>Metazoa</taxon>
        <taxon>Spiralia</taxon>
        <taxon>Lophotrochozoa</taxon>
        <taxon>Platyhelminthes</taxon>
        <taxon>Trematoda</taxon>
        <taxon>Digenea</taxon>
        <taxon>Strigeidida</taxon>
        <taxon>Schistosomatoidea</taxon>
        <taxon>Schistosomatidae</taxon>
        <taxon>Trichobilharzia</taxon>
    </lineage>
</organism>
<proteinExistence type="predicted"/>
<dbReference type="WBParaSite" id="TREG1_140390.2">
    <property type="protein sequence ID" value="TREG1_140390.2"/>
    <property type="gene ID" value="TREG1_140390"/>
</dbReference>
<evidence type="ECO:0000256" key="7">
    <source>
        <dbReference type="ARBA" id="ARBA00023180"/>
    </source>
</evidence>
<dbReference type="SUPFAM" id="SSF57424">
    <property type="entry name" value="LDL receptor-like module"/>
    <property type="match status" value="1"/>
</dbReference>
<dbReference type="GO" id="GO:0016020">
    <property type="term" value="C:membrane"/>
    <property type="evidence" value="ECO:0007669"/>
    <property type="project" value="UniProtKB-SubCell"/>
</dbReference>
<keyword evidence="5 10" id="KW-0472">Membrane</keyword>
<dbReference type="InterPro" id="IPR011106">
    <property type="entry name" value="MANSC_N"/>
</dbReference>
<feature type="domain" description="MANSC" evidence="13">
    <location>
        <begin position="37"/>
        <end position="112"/>
    </location>
</feature>
<feature type="region of interest" description="Disordered" evidence="9">
    <location>
        <begin position="709"/>
        <end position="732"/>
    </location>
</feature>
<feature type="region of interest" description="Disordered" evidence="9">
    <location>
        <begin position="413"/>
        <end position="443"/>
    </location>
</feature>
<evidence type="ECO:0000256" key="5">
    <source>
        <dbReference type="ARBA" id="ARBA00023136"/>
    </source>
</evidence>
<evidence type="ECO:0000256" key="6">
    <source>
        <dbReference type="ARBA" id="ARBA00023157"/>
    </source>
</evidence>
<evidence type="ECO:0000259" key="12">
    <source>
        <dbReference type="PROSITE" id="PS50948"/>
    </source>
</evidence>
<protein>
    <recommendedName>
        <fullName evidence="18">MANSC domain-containing protein</fullName>
    </recommendedName>
</protein>
<evidence type="ECO:0000259" key="13">
    <source>
        <dbReference type="PROSITE" id="PS50986"/>
    </source>
</evidence>
<evidence type="ECO:0000256" key="3">
    <source>
        <dbReference type="ARBA" id="ARBA00022729"/>
    </source>
</evidence>
<dbReference type="PROSITE" id="PS50068">
    <property type="entry name" value="LDLRA_2"/>
    <property type="match status" value="1"/>
</dbReference>
<dbReference type="SMART" id="SM00192">
    <property type="entry name" value="LDLa"/>
    <property type="match status" value="1"/>
</dbReference>
<evidence type="ECO:0000256" key="10">
    <source>
        <dbReference type="SAM" id="Phobius"/>
    </source>
</evidence>
<evidence type="ECO:0000256" key="9">
    <source>
        <dbReference type="SAM" id="MobiDB-lite"/>
    </source>
</evidence>
<dbReference type="WBParaSite" id="TREG1_140390.5">
    <property type="protein sequence ID" value="TREG1_140390.5"/>
    <property type="gene ID" value="TREG1_140390"/>
</dbReference>
<feature type="region of interest" description="Disordered" evidence="9">
    <location>
        <begin position="267"/>
        <end position="349"/>
    </location>
</feature>
<dbReference type="PROSITE" id="PS50948">
    <property type="entry name" value="PAN"/>
    <property type="match status" value="1"/>
</dbReference>
<dbReference type="InterPro" id="IPR036055">
    <property type="entry name" value="LDL_receptor-like_sf"/>
</dbReference>
<keyword evidence="14" id="KW-1185">Reference proteome</keyword>
<feature type="chain" id="PRO_5044704857" description="MANSC domain-containing protein" evidence="11">
    <location>
        <begin position="23"/>
        <end position="743"/>
    </location>
</feature>
<dbReference type="SMART" id="SM00765">
    <property type="entry name" value="MANEC"/>
    <property type="match status" value="1"/>
</dbReference>
<feature type="region of interest" description="Disordered" evidence="9">
    <location>
        <begin position="575"/>
        <end position="597"/>
    </location>
</feature>
<dbReference type="PROSITE" id="PS01209">
    <property type="entry name" value="LDLRA_1"/>
    <property type="match status" value="1"/>
</dbReference>
<dbReference type="Pfam" id="PF01683">
    <property type="entry name" value="EB"/>
    <property type="match status" value="1"/>
</dbReference>
<dbReference type="Pfam" id="PF07502">
    <property type="entry name" value="MANEC"/>
    <property type="match status" value="1"/>
</dbReference>
<dbReference type="Gene3D" id="4.10.400.10">
    <property type="entry name" value="Low-density Lipoprotein Receptor"/>
    <property type="match status" value="1"/>
</dbReference>
<feature type="signal peptide" evidence="11">
    <location>
        <begin position="1"/>
        <end position="22"/>
    </location>
</feature>
<keyword evidence="6 8" id="KW-1015">Disulfide bond</keyword>
<name>A0AA85J8E3_TRIRE</name>
<feature type="compositionally biased region" description="Low complexity" evidence="9">
    <location>
        <begin position="271"/>
        <end position="292"/>
    </location>
</feature>
<dbReference type="InterPro" id="IPR013980">
    <property type="entry name" value="MANSC_dom"/>
</dbReference>
<evidence type="ECO:0000256" key="2">
    <source>
        <dbReference type="ARBA" id="ARBA00022692"/>
    </source>
</evidence>
<dbReference type="PROSITE" id="PS50986">
    <property type="entry name" value="MANSC"/>
    <property type="match status" value="1"/>
</dbReference>
<comment type="subcellular location">
    <subcellularLocation>
        <location evidence="1">Membrane</location>
        <topology evidence="1">Single-pass type I membrane protein</topology>
    </subcellularLocation>
</comment>
<evidence type="ECO:0000313" key="16">
    <source>
        <dbReference type="WBParaSite" id="TREG1_140390.3"/>
    </source>
</evidence>
<evidence type="ECO:0000256" key="1">
    <source>
        <dbReference type="ARBA" id="ARBA00004479"/>
    </source>
</evidence>
<evidence type="ECO:0000313" key="15">
    <source>
        <dbReference type="WBParaSite" id="TREG1_140390.2"/>
    </source>
</evidence>